<dbReference type="InterPro" id="IPR025868">
    <property type="entry name" value="Zn_ribbon_dom_put"/>
</dbReference>
<reference evidence="3" key="3">
    <citation type="submission" date="2024-03" db="EMBL/GenBank/DDBJ databases">
        <title>The Genome Sequence of Enterococcus sp. DIV0242b.</title>
        <authorList>
            <consortium name="The Broad Institute Genomics Platform"/>
            <consortium name="The Broad Institute Microbial Omics Core"/>
            <consortium name="The Broad Institute Genomic Center for Infectious Diseases"/>
            <person name="Earl A."/>
            <person name="Manson A."/>
            <person name="Gilmore M."/>
            <person name="Schwartman J."/>
            <person name="Shea T."/>
            <person name="Abouelleil A."/>
            <person name="Cao P."/>
            <person name="Chapman S."/>
            <person name="Cusick C."/>
            <person name="Young S."/>
            <person name="Neafsey D."/>
            <person name="Nusbaum C."/>
            <person name="Birren B."/>
        </authorList>
    </citation>
    <scope>NUCLEOTIDE SEQUENCE</scope>
    <source>
        <strain evidence="3">9E7_DIV0242</strain>
    </source>
</reference>
<evidence type="ECO:0000313" key="4">
    <source>
        <dbReference type="Proteomes" id="UP000195141"/>
    </source>
</evidence>
<dbReference type="EMBL" id="CP147247">
    <property type="protein sequence ID" value="WYJ92144.1"/>
    <property type="molecule type" value="Genomic_DNA"/>
</dbReference>
<feature type="domain" description="Putative zinc ribbon" evidence="1">
    <location>
        <begin position="4"/>
        <end position="77"/>
    </location>
</feature>
<dbReference type="AlphaFoldDB" id="A0A242K696"/>
<name>A0A242K696_9ENTE</name>
<sequence length="81" mass="9257">MKQCITCGMPMRKKEEFANHDMTKDYCIHCEKEDGSMPNFSEMVNGMANFIIQTQGLSEAAARKVAVHQLKQLPHWKNAEV</sequence>
<evidence type="ECO:0000259" key="1">
    <source>
        <dbReference type="Pfam" id="PF12674"/>
    </source>
</evidence>
<dbReference type="EMBL" id="NGMM01000003">
    <property type="protein sequence ID" value="OTP15830.1"/>
    <property type="molecule type" value="Genomic_DNA"/>
</dbReference>
<evidence type="ECO:0000313" key="2">
    <source>
        <dbReference type="EMBL" id="OTP15830.1"/>
    </source>
</evidence>
<reference evidence="3" key="2">
    <citation type="submission" date="2017-05" db="EMBL/GenBank/DDBJ databases">
        <authorList>
            <consortium name="The Broad Institute Genomics Platform"/>
            <consortium name="The Broad Institute Genomic Center for Infectious Diseases"/>
            <person name="Earl A."/>
            <person name="Manson A."/>
            <person name="Schwartman J."/>
            <person name="Gilmore M."/>
            <person name="Abouelleil A."/>
            <person name="Cao P."/>
            <person name="Chapman S."/>
            <person name="Cusick C."/>
            <person name="Shea T."/>
            <person name="Young S."/>
            <person name="Neafsey D."/>
            <person name="Nusbaum C."/>
            <person name="Birren B."/>
        </authorList>
    </citation>
    <scope>NUCLEOTIDE SEQUENCE</scope>
    <source>
        <strain evidence="3">9E7_DIV0242</strain>
    </source>
</reference>
<dbReference type="RefSeq" id="WP_086349114.1">
    <property type="nucleotide sequence ID" value="NZ_CP147247.1"/>
</dbReference>
<dbReference type="Pfam" id="PF12674">
    <property type="entry name" value="Zn_ribbon_2"/>
    <property type="match status" value="1"/>
</dbReference>
<accession>A0A242K696</accession>
<organism evidence="2">
    <name type="scientific">Candidatus Enterococcus clewellii</name>
    <dbReference type="NCBI Taxonomy" id="1834193"/>
    <lineage>
        <taxon>Bacteria</taxon>
        <taxon>Bacillati</taxon>
        <taxon>Bacillota</taxon>
        <taxon>Bacilli</taxon>
        <taxon>Lactobacillales</taxon>
        <taxon>Enterococcaceae</taxon>
        <taxon>Enterococcus</taxon>
    </lineage>
</organism>
<evidence type="ECO:0000313" key="3">
    <source>
        <dbReference type="EMBL" id="WYJ92144.1"/>
    </source>
</evidence>
<protein>
    <recommendedName>
        <fullName evidence="1">Putative zinc ribbon domain-containing protein</fullName>
    </recommendedName>
</protein>
<proteinExistence type="predicted"/>
<keyword evidence="4" id="KW-1185">Reference proteome</keyword>
<dbReference type="Proteomes" id="UP000195141">
    <property type="component" value="Chromosome"/>
</dbReference>
<gene>
    <name evidence="2" type="ORF">A5888_002044</name>
    <name evidence="3" type="ORF">A5888_003917</name>
</gene>
<dbReference type="OrthoDB" id="9801008at2"/>
<reference evidence="2" key="1">
    <citation type="submission" date="2017-05" db="EMBL/GenBank/DDBJ databases">
        <title>The Genome Sequence of Enterococcus sp. 9E7_DIV0242.</title>
        <authorList>
            <consortium name="The Broad Institute Genomics Platform"/>
            <consortium name="The Broad Institute Genomic Center for Infectious Diseases"/>
            <person name="Earl A."/>
            <person name="Manson A."/>
            <person name="Schwartman J."/>
            <person name="Gilmore M."/>
            <person name="Abouelleil A."/>
            <person name="Cao P."/>
            <person name="Chapman S."/>
            <person name="Cusick C."/>
            <person name="Shea T."/>
            <person name="Young S."/>
            <person name="Neafsey D."/>
            <person name="Nusbaum C."/>
            <person name="Birren B."/>
        </authorList>
    </citation>
    <scope>NUCLEOTIDE SEQUENCE [LARGE SCALE GENOMIC DNA]</scope>
    <source>
        <strain evidence="2">9E7_DIV0242</strain>
    </source>
</reference>